<proteinExistence type="predicted"/>
<dbReference type="EMBL" id="MLJW01001620">
    <property type="protein sequence ID" value="OIQ77420.1"/>
    <property type="molecule type" value="Genomic_DNA"/>
</dbReference>
<name>A0A1J5QBY3_9ZZZZ</name>
<reference evidence="1" key="1">
    <citation type="submission" date="2016-10" db="EMBL/GenBank/DDBJ databases">
        <title>Sequence of Gallionella enrichment culture.</title>
        <authorList>
            <person name="Poehlein A."/>
            <person name="Muehling M."/>
            <person name="Daniel R."/>
        </authorList>
    </citation>
    <scope>NUCLEOTIDE SEQUENCE</scope>
</reference>
<protein>
    <submittedName>
        <fullName evidence="1">Spermidine synthase</fullName>
    </submittedName>
</protein>
<sequence length="64" mass="7508">MLVLPTGRPGNIVVFAFRRAPADLRWSTLREQARHLAADYRIEFLEFVERLRDNNPNTSNRLIL</sequence>
<comment type="caution">
    <text evidence="1">The sequence shown here is derived from an EMBL/GenBank/DDBJ whole genome shotgun (WGS) entry which is preliminary data.</text>
</comment>
<dbReference type="AlphaFoldDB" id="A0A1J5QBY3"/>
<evidence type="ECO:0000313" key="1">
    <source>
        <dbReference type="EMBL" id="OIQ77420.1"/>
    </source>
</evidence>
<accession>A0A1J5QBY3</accession>
<gene>
    <name evidence="1" type="ORF">GALL_408870</name>
</gene>
<organism evidence="1">
    <name type="scientific">mine drainage metagenome</name>
    <dbReference type="NCBI Taxonomy" id="410659"/>
    <lineage>
        <taxon>unclassified sequences</taxon>
        <taxon>metagenomes</taxon>
        <taxon>ecological metagenomes</taxon>
    </lineage>
</organism>